<protein>
    <submittedName>
        <fullName evidence="2">Ovule protein</fullName>
    </submittedName>
</protein>
<dbReference type="Proteomes" id="UP000095283">
    <property type="component" value="Unplaced"/>
</dbReference>
<name>A0A1I7WLY8_HETBA</name>
<dbReference type="WBParaSite" id="Hba_06165">
    <property type="protein sequence ID" value="Hba_06165"/>
    <property type="gene ID" value="Hba_06165"/>
</dbReference>
<sequence>MLSDQYHFSPANCIQRLRHCDSSKLLLSNCFHKRISQHFRHFLSLSGRQNGGVRQHRLLYRYIILSRFILHTELHRSDSVSHSSLSSPPFNCFQLWFSQQMLRLLISHLWF</sequence>
<reference evidence="2" key="1">
    <citation type="submission" date="2016-11" db="UniProtKB">
        <authorList>
            <consortium name="WormBaseParasite"/>
        </authorList>
    </citation>
    <scope>IDENTIFICATION</scope>
</reference>
<proteinExistence type="predicted"/>
<keyword evidence="1" id="KW-1185">Reference proteome</keyword>
<accession>A0A1I7WLY8</accession>
<evidence type="ECO:0000313" key="2">
    <source>
        <dbReference type="WBParaSite" id="Hba_06165"/>
    </source>
</evidence>
<organism evidence="1 2">
    <name type="scientific">Heterorhabditis bacteriophora</name>
    <name type="common">Entomopathogenic nematode worm</name>
    <dbReference type="NCBI Taxonomy" id="37862"/>
    <lineage>
        <taxon>Eukaryota</taxon>
        <taxon>Metazoa</taxon>
        <taxon>Ecdysozoa</taxon>
        <taxon>Nematoda</taxon>
        <taxon>Chromadorea</taxon>
        <taxon>Rhabditida</taxon>
        <taxon>Rhabditina</taxon>
        <taxon>Rhabditomorpha</taxon>
        <taxon>Strongyloidea</taxon>
        <taxon>Heterorhabditidae</taxon>
        <taxon>Heterorhabditis</taxon>
    </lineage>
</organism>
<dbReference type="AlphaFoldDB" id="A0A1I7WLY8"/>
<evidence type="ECO:0000313" key="1">
    <source>
        <dbReference type="Proteomes" id="UP000095283"/>
    </source>
</evidence>